<proteinExistence type="predicted"/>
<dbReference type="EMBL" id="CH474100">
    <property type="protein sequence ID" value="EDL83939.1"/>
    <property type="molecule type" value="Genomic_DNA"/>
</dbReference>
<evidence type="ECO:0000313" key="1">
    <source>
        <dbReference type="EMBL" id="EDL83939.1"/>
    </source>
</evidence>
<evidence type="ECO:0000313" key="2">
    <source>
        <dbReference type="Proteomes" id="UP000234681"/>
    </source>
</evidence>
<dbReference type="AlphaFoldDB" id="A6KS01"/>
<sequence>MQSKHWFISEARETNYRMSQAAHRAGVDSAGSWSRCCSSEHGQRMHSCKYSNRTKKQKHPTRYHLARAFLFSSAKCKHCVLISCVCQDLVAKWYF</sequence>
<dbReference type="Proteomes" id="UP000234681">
    <property type="component" value="Chromosome 17"/>
</dbReference>
<protein>
    <submittedName>
        <fullName evidence="1">RCG40826</fullName>
    </submittedName>
</protein>
<reference evidence="2" key="1">
    <citation type="submission" date="2005-09" db="EMBL/GenBank/DDBJ databases">
        <authorList>
            <person name="Mural R.J."/>
            <person name="Li P.W."/>
            <person name="Adams M.D."/>
            <person name="Amanatides P.G."/>
            <person name="Baden-Tillson H."/>
            <person name="Barnstead M."/>
            <person name="Chin S.H."/>
            <person name="Dew I."/>
            <person name="Evans C.A."/>
            <person name="Ferriera S."/>
            <person name="Flanigan M."/>
            <person name="Fosler C."/>
            <person name="Glodek A."/>
            <person name="Gu Z."/>
            <person name="Holt R.A."/>
            <person name="Jennings D."/>
            <person name="Kraft C.L."/>
            <person name="Lu F."/>
            <person name="Nguyen T."/>
            <person name="Nusskern D.R."/>
            <person name="Pfannkoch C.M."/>
            <person name="Sitter C."/>
            <person name="Sutton G.G."/>
            <person name="Venter J.C."/>
            <person name="Wang Z."/>
            <person name="Woodage T."/>
            <person name="Zheng X.H."/>
            <person name="Zhong F."/>
        </authorList>
    </citation>
    <scope>NUCLEOTIDE SEQUENCE [LARGE SCALE GENOMIC DNA]</scope>
    <source>
        <strain>BN</strain>
        <strain evidence="2">Sprague-Dawley</strain>
    </source>
</reference>
<organism evidence="1 2">
    <name type="scientific">Rattus norvegicus</name>
    <name type="common">Rat</name>
    <dbReference type="NCBI Taxonomy" id="10116"/>
    <lineage>
        <taxon>Eukaryota</taxon>
        <taxon>Metazoa</taxon>
        <taxon>Chordata</taxon>
        <taxon>Craniata</taxon>
        <taxon>Vertebrata</taxon>
        <taxon>Euteleostomi</taxon>
        <taxon>Mammalia</taxon>
        <taxon>Eutheria</taxon>
        <taxon>Euarchontoglires</taxon>
        <taxon>Glires</taxon>
        <taxon>Rodentia</taxon>
        <taxon>Myomorpha</taxon>
        <taxon>Muroidea</taxon>
        <taxon>Muridae</taxon>
        <taxon>Murinae</taxon>
        <taxon>Rattus</taxon>
    </lineage>
</organism>
<gene>
    <name evidence="1" type="ORF">rCG_40826</name>
</gene>
<accession>A6KS01</accession>
<name>A6KS01_RAT</name>